<reference evidence="2" key="1">
    <citation type="journal article" date="2019" name="Int. J. Syst. Evol. Microbiol.">
        <title>The Global Catalogue of Microorganisms (GCM) 10K type strain sequencing project: providing services to taxonomists for standard genome sequencing and annotation.</title>
        <authorList>
            <consortium name="The Broad Institute Genomics Platform"/>
            <consortium name="The Broad Institute Genome Sequencing Center for Infectious Disease"/>
            <person name="Wu L."/>
            <person name="Ma J."/>
        </authorList>
    </citation>
    <scope>NUCLEOTIDE SEQUENCE [LARGE SCALE GENOMIC DNA]</scope>
    <source>
        <strain evidence="2">CCUG 56042</strain>
    </source>
</reference>
<dbReference type="RefSeq" id="WP_377715412.1">
    <property type="nucleotide sequence ID" value="NZ_JBHSMP010000041.1"/>
</dbReference>
<keyword evidence="2" id="KW-1185">Reference proteome</keyword>
<name>A0ABW0JFF2_9BURK</name>
<dbReference type="Proteomes" id="UP001596103">
    <property type="component" value="Unassembled WGS sequence"/>
</dbReference>
<evidence type="ECO:0000313" key="1">
    <source>
        <dbReference type="EMBL" id="MFC5431839.1"/>
    </source>
</evidence>
<dbReference type="EMBL" id="JBHSMP010000041">
    <property type="protein sequence ID" value="MFC5431839.1"/>
    <property type="molecule type" value="Genomic_DNA"/>
</dbReference>
<organism evidence="1 2">
    <name type="scientific">Paraburkholderia denitrificans</name>
    <dbReference type="NCBI Taxonomy" id="694025"/>
    <lineage>
        <taxon>Bacteria</taxon>
        <taxon>Pseudomonadati</taxon>
        <taxon>Pseudomonadota</taxon>
        <taxon>Betaproteobacteria</taxon>
        <taxon>Burkholderiales</taxon>
        <taxon>Burkholderiaceae</taxon>
        <taxon>Paraburkholderia</taxon>
    </lineage>
</organism>
<proteinExistence type="predicted"/>
<evidence type="ECO:0000313" key="2">
    <source>
        <dbReference type="Proteomes" id="UP001596103"/>
    </source>
</evidence>
<gene>
    <name evidence="1" type="ORF">ACFPTO_24045</name>
</gene>
<accession>A0ABW0JFF2</accession>
<protein>
    <submittedName>
        <fullName evidence="1">Uncharacterized protein</fullName>
    </submittedName>
</protein>
<sequence>MARVELEILEFTFSPPGLDKGPAKYHAMVVCGSMPSVVLTRLGSKIRPIGFDVQRSVAVEKAFKDGEAIVRAAIGQALRDGLFNNHPDVAVYLDVDAPDWDGNLKHIHKHTSSPGEFR</sequence>
<comment type="caution">
    <text evidence="1">The sequence shown here is derived from an EMBL/GenBank/DDBJ whole genome shotgun (WGS) entry which is preliminary data.</text>
</comment>